<dbReference type="Gene3D" id="1.10.10.60">
    <property type="entry name" value="Homeodomain-like"/>
    <property type="match status" value="1"/>
</dbReference>
<name>A0A9X7YMB9_9GAMM</name>
<dbReference type="InterPro" id="IPR018060">
    <property type="entry name" value="HTH_AraC"/>
</dbReference>
<keyword evidence="6" id="KW-1185">Reference proteome</keyword>
<dbReference type="PANTHER" id="PTHR47894:SF1">
    <property type="entry name" value="HTH-TYPE TRANSCRIPTIONAL REGULATOR VQSM"/>
    <property type="match status" value="1"/>
</dbReference>
<evidence type="ECO:0000259" key="4">
    <source>
        <dbReference type="PROSITE" id="PS01124"/>
    </source>
</evidence>
<evidence type="ECO:0000313" key="5">
    <source>
        <dbReference type="EMBL" id="QQD23355.1"/>
    </source>
</evidence>
<evidence type="ECO:0000256" key="3">
    <source>
        <dbReference type="ARBA" id="ARBA00023163"/>
    </source>
</evidence>
<dbReference type="PROSITE" id="PS01124">
    <property type="entry name" value="HTH_ARAC_FAMILY_2"/>
    <property type="match status" value="1"/>
</dbReference>
<dbReference type="GO" id="GO:0005829">
    <property type="term" value="C:cytosol"/>
    <property type="evidence" value="ECO:0007669"/>
    <property type="project" value="TreeGrafter"/>
</dbReference>
<dbReference type="InterPro" id="IPR009057">
    <property type="entry name" value="Homeodomain-like_sf"/>
</dbReference>
<dbReference type="Proteomes" id="UP000596074">
    <property type="component" value="Chromosome"/>
</dbReference>
<dbReference type="SMART" id="SM00342">
    <property type="entry name" value="HTH_ARAC"/>
    <property type="match status" value="1"/>
</dbReference>
<proteinExistence type="predicted"/>
<dbReference type="EMBL" id="CP046056">
    <property type="protein sequence ID" value="QQD23355.1"/>
    <property type="molecule type" value="Genomic_DNA"/>
</dbReference>
<dbReference type="InterPro" id="IPR032687">
    <property type="entry name" value="AraC-type_N"/>
</dbReference>
<dbReference type="AlphaFoldDB" id="A0A9X7YMB9"/>
<dbReference type="KEGG" id="vcw:GJQ55_02170"/>
<keyword evidence="1" id="KW-0805">Transcription regulation</keyword>
<dbReference type="PRINTS" id="PR00032">
    <property type="entry name" value="HTHARAC"/>
</dbReference>
<keyword evidence="2" id="KW-0238">DNA-binding</keyword>
<dbReference type="InterPro" id="IPR020449">
    <property type="entry name" value="Tscrpt_reg_AraC-type_HTH"/>
</dbReference>
<dbReference type="PANTHER" id="PTHR47894">
    <property type="entry name" value="HTH-TYPE TRANSCRIPTIONAL REGULATOR GADX"/>
    <property type="match status" value="1"/>
</dbReference>
<keyword evidence="3" id="KW-0804">Transcription</keyword>
<dbReference type="SUPFAM" id="SSF46689">
    <property type="entry name" value="Homeodomain-like"/>
    <property type="match status" value="1"/>
</dbReference>
<sequence length="344" mass="38297">MIRGTWSLTEPLVPVNIPATMIRVGTEHGISSDTLLKNTGIQPEQFDDPSARLTYQQLLLLADNLMRAYPSGTLGLDLGKAININQLGMLGYAILSCADLRSALRLGLKYHTLVDPAFTFEVVDQGETTAIRLTSHIPFEKMYRIMCDVFIGMFATLARFLTGNDNIDALEVHLNHPEPDYADAYVELTRCPVLFDQPRTELLLDSRLLDTPLAMADKATAAMAENQCADILARMGPKEGIVAKVRRILLSNPGVFPPVDVVAGHLATSTRTLSRSLQDVGTSYQRILDEVRKEMAIEYLRNSNLPIEEIAALVGYSDPSNFRKAFRRWTGHAPSYYREDRQAN</sequence>
<evidence type="ECO:0000256" key="1">
    <source>
        <dbReference type="ARBA" id="ARBA00023015"/>
    </source>
</evidence>
<dbReference type="GO" id="GO:0000976">
    <property type="term" value="F:transcription cis-regulatory region binding"/>
    <property type="evidence" value="ECO:0007669"/>
    <property type="project" value="TreeGrafter"/>
</dbReference>
<gene>
    <name evidence="5" type="ORF">GJQ55_02170</name>
</gene>
<accession>A0A9X7YMB9</accession>
<dbReference type="Pfam" id="PF12625">
    <property type="entry name" value="Arabinose_bd"/>
    <property type="match status" value="1"/>
</dbReference>
<reference evidence="5 6" key="1">
    <citation type="submission" date="2019-11" db="EMBL/GenBank/DDBJ databases">
        <title>Venatorbacter sp. nov. a predator of Campylobacter and other Gram-negative bacteria.</title>
        <authorList>
            <person name="Saeedi A."/>
            <person name="Cummings N.J."/>
            <person name="Connerton I.F."/>
            <person name="Connerton P.L."/>
        </authorList>
    </citation>
    <scope>NUCLEOTIDE SEQUENCE [LARGE SCALE GENOMIC DNA]</scope>
    <source>
        <strain evidence="5">XL5</strain>
    </source>
</reference>
<evidence type="ECO:0000313" key="6">
    <source>
        <dbReference type="Proteomes" id="UP000596074"/>
    </source>
</evidence>
<feature type="domain" description="HTH araC/xylS-type" evidence="4">
    <location>
        <begin position="243"/>
        <end position="340"/>
    </location>
</feature>
<protein>
    <submittedName>
        <fullName evidence="5">Helix-turn-helix domain-containing protein</fullName>
    </submittedName>
</protein>
<dbReference type="GO" id="GO:0003700">
    <property type="term" value="F:DNA-binding transcription factor activity"/>
    <property type="evidence" value="ECO:0007669"/>
    <property type="project" value="InterPro"/>
</dbReference>
<evidence type="ECO:0000256" key="2">
    <source>
        <dbReference type="ARBA" id="ARBA00023125"/>
    </source>
</evidence>
<organism evidence="5 6">
    <name type="scientific">Venatoribacter cucullus</name>
    <dbReference type="NCBI Taxonomy" id="2661630"/>
    <lineage>
        <taxon>Bacteria</taxon>
        <taxon>Pseudomonadati</taxon>
        <taxon>Pseudomonadota</taxon>
        <taxon>Gammaproteobacteria</taxon>
        <taxon>Oceanospirillales</taxon>
        <taxon>Oceanospirillaceae</taxon>
        <taxon>Venatoribacter</taxon>
    </lineage>
</organism>
<dbReference type="RefSeq" id="WP_228345880.1">
    <property type="nucleotide sequence ID" value="NZ_CP046056.1"/>
</dbReference>
<dbReference type="Pfam" id="PF12833">
    <property type="entry name" value="HTH_18"/>
    <property type="match status" value="1"/>
</dbReference>